<comment type="caution">
    <text evidence="2">The sequence shown here is derived from an EMBL/GenBank/DDBJ whole genome shotgun (WGS) entry which is preliminary data.</text>
</comment>
<dbReference type="Proteomes" id="UP001493487">
    <property type="component" value="Unassembled WGS sequence"/>
</dbReference>
<protein>
    <recommendedName>
        <fullName evidence="1">PKD domain-containing protein</fullName>
    </recommendedName>
</protein>
<evidence type="ECO:0000259" key="1">
    <source>
        <dbReference type="PROSITE" id="PS50093"/>
    </source>
</evidence>
<dbReference type="Gene3D" id="2.60.40.10">
    <property type="entry name" value="Immunoglobulins"/>
    <property type="match status" value="1"/>
</dbReference>
<dbReference type="InterPro" id="IPR013783">
    <property type="entry name" value="Ig-like_fold"/>
</dbReference>
<gene>
    <name evidence="2" type="ORF">QJS35_28310</name>
</gene>
<proteinExistence type="predicted"/>
<dbReference type="PROSITE" id="PS50093">
    <property type="entry name" value="PKD"/>
    <property type="match status" value="1"/>
</dbReference>
<feature type="domain" description="PKD" evidence="1">
    <location>
        <begin position="326"/>
        <end position="378"/>
    </location>
</feature>
<evidence type="ECO:0000313" key="3">
    <source>
        <dbReference type="Proteomes" id="UP001493487"/>
    </source>
</evidence>
<accession>A0ABV1L2P7</accession>
<evidence type="ECO:0000313" key="2">
    <source>
        <dbReference type="EMBL" id="MEQ4486293.1"/>
    </source>
</evidence>
<dbReference type="RefSeq" id="WP_232189718.1">
    <property type="nucleotide sequence ID" value="NZ_JAIOAP010000022.1"/>
</dbReference>
<sequence>MWHKKTDGAIWYQTFAIPKREGKDKPGLEPDIVLTGPKKSDGKIQTDSNVLGNSFTYSMNLIGDLMDDQYYNDRYLKAKWYTRYDIKEWELKLEADYPGQALFTVGTYSSLSNGKVTLSREGEIATVKDIKLPINKKLKKGDVIELILTATAKYQSDNHEFDQKVIKKKITIGGDVIPVPPPPGPLPEPVDETPPLVCKPNIPTQAFDIVEFNASDDTDMSRIDSRSVSVNGISVDPDLFFSGGYIFGDDADGFATITMKWEAKPGEDKNGADMCDTYRVVNVHDTKPRAQFKLFGGSFKENRKMSIDNTSRDPNANDPYVQAAYPIVSSTWSWTALDGSNDVDRRMKVDNPDHKEFLYKRTGEYQATLTVTNALGRTSEPYVLNFTILNDYSPAVIMTPYSSQIARGEGVSLFYDAVSTDGDTIKNQNFKVYYDKDFNETYSELIDSFSGPRSEYKPPIEKLGKYRIVATVDEDFGQETFPEFLTSADKRMTTTQMEVEIDNYIPYSDLYTDIPSVRPEVDAYFMLDKNLTQSKIDYVKGNPLTINNQLRAEGINPDVQVWDMHTYTYSQPASTTLNTGSYPPNTYNYCSGGYCGTLNRTSASDNGYYYDYGSYVTVVDVPAHTETQVDVEGHYETRYRDEAWCSGTAASGIPYDHPGSCNGGNNGGASSHPYTKSVPYQVYVPTTYKTVNVPATYRQEWSPNVQWVSNWYGSYSGTIYKDIRQPYANPYSRTTSDKYMIYISDGTINELADFNRAKSQSDAKVILIGSPAIKAQVTSNFFIENKGQTIETLIQSAVDYIASLNPPTASQLVLTNESFQLLTSEDDVENDPIIAKQTMYVHDEKYFDNPTGHASFALRNVDPPIWSTESLRTSFALPGEYTIFRHVKDQPSADPKLARYSYYSNESKTIVRVHRKPIALATLDWTYDTNCNCYQTSWVDQSYDLDHNISDPTNHGIADRKIKYQFNGDWFYKVPEQLEPGTYHLEYLVKDVEGVWSDPFLLDFTLAATPPPQLKAKLKSAEPAFTLAGGVPASESLIAYELWTRFPLSVGIQFTMGSYLNKTVPYFTGTKSGSNIDWTDVLTPIPATTPDASYTYRIQANGSNGTSAFKDFTVKVLTPINLVPDIRKPDGLTTDTIVVGYPFTIAANTTEYPHQVTVAAFKGKSFQQLLTLTGTVSSTVGIGSKQWSAAFTPTGVIPDGTYTFEWTARTPNGNTEIRSLQIKLINNTPPFGDFKRYTYDPANTAMPIYEGDLLHIRSIGVGDNERDPLTIRYEIMDASGTMRFDTIFNSFYPYASTGPDFQLPNGITAVGTWTIRQTISDGKAVPVVRTQSMLVRPLGIQGYVNHTDAWETNRLRYNEKHTSAPRPSHWFWAGEAFALEATVTDTGTSGTKPISIKAVATPDLQKSLTAVAPQAILWKGLLRESDTDISFKDLTQGAYSYVFTVTYSNGTTKTSVVPIRLQDTVDDYVQVHRIQ</sequence>
<dbReference type="InterPro" id="IPR000601">
    <property type="entry name" value="PKD_dom"/>
</dbReference>
<dbReference type="EMBL" id="JASKHM010000020">
    <property type="protein sequence ID" value="MEQ4486293.1"/>
    <property type="molecule type" value="Genomic_DNA"/>
</dbReference>
<name>A0ABV1L2P7_9BACL</name>
<organism evidence="2 3">
    <name type="scientific">Cohnella silvisoli</name>
    <dbReference type="NCBI Taxonomy" id="2873699"/>
    <lineage>
        <taxon>Bacteria</taxon>
        <taxon>Bacillati</taxon>
        <taxon>Bacillota</taxon>
        <taxon>Bacilli</taxon>
        <taxon>Bacillales</taxon>
        <taxon>Paenibacillaceae</taxon>
        <taxon>Cohnella</taxon>
    </lineage>
</organism>
<reference evidence="2 3" key="1">
    <citation type="journal article" date="2023" name="Genome Announc.">
        <title>Pan-Genome Analyses of the Genus Cohnella and Proposal of the Novel Species Cohnella silvisoli sp. nov., Isolated from Forest Soil.</title>
        <authorList>
            <person name="Wang C."/>
            <person name="Mao L."/>
            <person name="Bao G."/>
            <person name="Zhu H."/>
        </authorList>
    </citation>
    <scope>NUCLEOTIDE SEQUENCE [LARGE SCALE GENOMIC DNA]</scope>
    <source>
        <strain evidence="2 3">NL03-T5-1</strain>
    </source>
</reference>
<keyword evidence="3" id="KW-1185">Reference proteome</keyword>